<dbReference type="EMBL" id="JAACJM010000225">
    <property type="protein sequence ID" value="KAF5336692.1"/>
    <property type="molecule type" value="Genomic_DNA"/>
</dbReference>
<gene>
    <name evidence="3" type="ORF">D9758_015670</name>
</gene>
<organism evidence="3 4">
    <name type="scientific">Tetrapyrgos nigripes</name>
    <dbReference type="NCBI Taxonomy" id="182062"/>
    <lineage>
        <taxon>Eukaryota</taxon>
        <taxon>Fungi</taxon>
        <taxon>Dikarya</taxon>
        <taxon>Basidiomycota</taxon>
        <taxon>Agaricomycotina</taxon>
        <taxon>Agaricomycetes</taxon>
        <taxon>Agaricomycetidae</taxon>
        <taxon>Agaricales</taxon>
        <taxon>Marasmiineae</taxon>
        <taxon>Marasmiaceae</taxon>
        <taxon>Tetrapyrgos</taxon>
    </lineage>
</organism>
<evidence type="ECO:0000256" key="1">
    <source>
        <dbReference type="SAM" id="MobiDB-lite"/>
    </source>
</evidence>
<keyword evidence="4" id="KW-1185">Reference proteome</keyword>
<evidence type="ECO:0000313" key="4">
    <source>
        <dbReference type="Proteomes" id="UP000559256"/>
    </source>
</evidence>
<dbReference type="Proteomes" id="UP000559256">
    <property type="component" value="Unassembled WGS sequence"/>
</dbReference>
<feature type="compositionally biased region" description="Polar residues" evidence="1">
    <location>
        <begin position="133"/>
        <end position="146"/>
    </location>
</feature>
<reference evidence="3 4" key="1">
    <citation type="journal article" date="2020" name="ISME J.">
        <title>Uncovering the hidden diversity of litter-decomposition mechanisms in mushroom-forming fungi.</title>
        <authorList>
            <person name="Floudas D."/>
            <person name="Bentzer J."/>
            <person name="Ahren D."/>
            <person name="Johansson T."/>
            <person name="Persson P."/>
            <person name="Tunlid A."/>
        </authorList>
    </citation>
    <scope>NUCLEOTIDE SEQUENCE [LARGE SCALE GENOMIC DNA]</scope>
    <source>
        <strain evidence="3 4">CBS 291.85</strain>
    </source>
</reference>
<accession>A0A8H5C7L9</accession>
<dbReference type="AlphaFoldDB" id="A0A8H5C7L9"/>
<keyword evidence="2" id="KW-1133">Transmembrane helix</keyword>
<evidence type="ECO:0000313" key="3">
    <source>
        <dbReference type="EMBL" id="KAF5336692.1"/>
    </source>
</evidence>
<keyword evidence="2" id="KW-0812">Transmembrane</keyword>
<feature type="transmembrane region" description="Helical" evidence="2">
    <location>
        <begin position="20"/>
        <end position="40"/>
    </location>
</feature>
<sequence>MTTPILLSNPSLPAFFPVELIPNFIVQWAAVLPLVCHLATTRSDFDLVGYASLAGTLSPGIFPELGILVGIASLLKSPDYIELEGALGGTVWDVNWGSHFRSVNGAALSLVTAYALKQSRNVPIKMSERVPKSQPQTASSTSANSDPSHHRRYQTLHNLKFTRTETKLSWQTALWTIASSTWLKFVIWVSLFSIAVTLSLLGLYGTAVGVLCGIASQVMCHYLQICRPYRYLENNEMHDACMLVGSHSNCFNWYLCIGDRGIVDGLLNKPMLMFRNGSSGPWSRTANIFTFLHFMQLLAMTFAAANQGWDSIGMCILMVVAWVMHSLEPLRAVQTWLEKDGISIETKSFQFQGRVAMFGAVQIFSQTTVFSWMNDILTPHKRRNIWLKEICPSLAASLGSGDMRSLKEADRKWVEEQTQWSKEAAEVLDEEWPLKLKDARQ</sequence>
<keyword evidence="2" id="KW-0472">Membrane</keyword>
<name>A0A8H5C7L9_9AGAR</name>
<comment type="caution">
    <text evidence="3">The sequence shown here is derived from an EMBL/GenBank/DDBJ whole genome shotgun (WGS) entry which is preliminary data.</text>
</comment>
<protein>
    <submittedName>
        <fullName evidence="3">Uncharacterized protein</fullName>
    </submittedName>
</protein>
<feature type="region of interest" description="Disordered" evidence="1">
    <location>
        <begin position="127"/>
        <end position="150"/>
    </location>
</feature>
<proteinExistence type="predicted"/>
<evidence type="ECO:0000256" key="2">
    <source>
        <dbReference type="SAM" id="Phobius"/>
    </source>
</evidence>
<dbReference type="OrthoDB" id="3527261at2759"/>